<dbReference type="InterPro" id="IPR013324">
    <property type="entry name" value="RNA_pol_sigma_r3/r4-like"/>
</dbReference>
<gene>
    <name evidence="2" type="ORF">MO867_14705</name>
</gene>
<dbReference type="GO" id="GO:0006352">
    <property type="term" value="P:DNA-templated transcription initiation"/>
    <property type="evidence" value="ECO:0007669"/>
    <property type="project" value="InterPro"/>
</dbReference>
<dbReference type="EMBL" id="JALBWM010000070">
    <property type="protein sequence ID" value="MCO1335587.1"/>
    <property type="molecule type" value="Genomic_DNA"/>
</dbReference>
<proteinExistence type="predicted"/>
<dbReference type="SUPFAM" id="SSF88659">
    <property type="entry name" value="Sigma3 and sigma4 domains of RNA polymerase sigma factors"/>
    <property type="match status" value="1"/>
</dbReference>
<dbReference type="InterPro" id="IPR036388">
    <property type="entry name" value="WH-like_DNA-bd_sf"/>
</dbReference>
<keyword evidence="3" id="KW-1185">Reference proteome</keyword>
<dbReference type="GO" id="GO:0016987">
    <property type="term" value="F:sigma factor activity"/>
    <property type="evidence" value="ECO:0007669"/>
    <property type="project" value="InterPro"/>
</dbReference>
<dbReference type="Proteomes" id="UP001139028">
    <property type="component" value="Unassembled WGS sequence"/>
</dbReference>
<dbReference type="Gene3D" id="1.10.10.10">
    <property type="entry name" value="Winged helix-like DNA-binding domain superfamily/Winged helix DNA-binding domain"/>
    <property type="match status" value="1"/>
</dbReference>
<comment type="caution">
    <text evidence="2">The sequence shown here is derived from an EMBL/GenBank/DDBJ whole genome shotgun (WGS) entry which is preliminary data.</text>
</comment>
<sequence>MSRKALRHLSDEALYKHYKDTRNPAVFRLLYCRHKDSLYRYSMQMAPSAAAPLLQKLWRGLLKNPPELHGRILKSWLFITINKLLKHEFSYTVKETAEGGSRQHRVLSAIQKLPPQLRNILLLHMECKLPLATVADIERLSLNTCRDMYHNARSKLNDDIYGSERKPWQVEVIEE</sequence>
<dbReference type="AlphaFoldDB" id="A0A9X2ENM6"/>
<dbReference type="RefSeq" id="WP_252470445.1">
    <property type="nucleotide sequence ID" value="NZ_JALBWM010000070.1"/>
</dbReference>
<evidence type="ECO:0000313" key="3">
    <source>
        <dbReference type="Proteomes" id="UP001139028"/>
    </source>
</evidence>
<accession>A0A9X2ENM6</accession>
<name>A0A9X2ENM6_9GAMM</name>
<dbReference type="Pfam" id="PF08281">
    <property type="entry name" value="Sigma70_r4_2"/>
    <property type="match status" value="1"/>
</dbReference>
<evidence type="ECO:0000259" key="1">
    <source>
        <dbReference type="Pfam" id="PF08281"/>
    </source>
</evidence>
<evidence type="ECO:0000313" key="2">
    <source>
        <dbReference type="EMBL" id="MCO1335587.1"/>
    </source>
</evidence>
<dbReference type="InterPro" id="IPR013249">
    <property type="entry name" value="RNA_pol_sigma70_r4_t2"/>
</dbReference>
<reference evidence="2" key="1">
    <citation type="journal article" date="2022" name="Arch. Microbiol.">
        <title>Microbulbifer okhotskensis sp. nov., isolated from a deep bottom sediment of the Okhotsk Sea.</title>
        <authorList>
            <person name="Romanenko L."/>
            <person name="Kurilenko V."/>
            <person name="Otstavnykh N."/>
            <person name="Velansky P."/>
            <person name="Isaeva M."/>
            <person name="Mikhailov V."/>
        </authorList>
    </citation>
    <scope>NUCLEOTIDE SEQUENCE</scope>
    <source>
        <strain evidence="2">OS29</strain>
    </source>
</reference>
<protein>
    <recommendedName>
        <fullName evidence="1">RNA polymerase sigma factor 70 region 4 type 2 domain-containing protein</fullName>
    </recommendedName>
</protein>
<dbReference type="GO" id="GO:0003677">
    <property type="term" value="F:DNA binding"/>
    <property type="evidence" value="ECO:0007669"/>
    <property type="project" value="InterPro"/>
</dbReference>
<feature type="domain" description="RNA polymerase sigma factor 70 region 4 type 2" evidence="1">
    <location>
        <begin position="105"/>
        <end position="156"/>
    </location>
</feature>
<organism evidence="2 3">
    <name type="scientific">Microbulbifer okhotskensis</name>
    <dbReference type="NCBI Taxonomy" id="2926617"/>
    <lineage>
        <taxon>Bacteria</taxon>
        <taxon>Pseudomonadati</taxon>
        <taxon>Pseudomonadota</taxon>
        <taxon>Gammaproteobacteria</taxon>
        <taxon>Cellvibrionales</taxon>
        <taxon>Microbulbiferaceae</taxon>
        <taxon>Microbulbifer</taxon>
    </lineage>
</organism>